<protein>
    <submittedName>
        <fullName evidence="2">Uncharacterized protein</fullName>
    </submittedName>
</protein>
<dbReference type="EMBL" id="KE504188">
    <property type="protein sequence ID" value="EPS96460.1"/>
    <property type="molecule type" value="Genomic_DNA"/>
</dbReference>
<keyword evidence="3" id="KW-1185">Reference proteome</keyword>
<proteinExistence type="predicted"/>
<evidence type="ECO:0000313" key="3">
    <source>
        <dbReference type="Proteomes" id="UP000015241"/>
    </source>
</evidence>
<name>S8F3X9_FOMSC</name>
<organism evidence="2 3">
    <name type="scientific">Fomitopsis schrenkii</name>
    <name type="common">Brown rot fungus</name>
    <dbReference type="NCBI Taxonomy" id="2126942"/>
    <lineage>
        <taxon>Eukaryota</taxon>
        <taxon>Fungi</taxon>
        <taxon>Dikarya</taxon>
        <taxon>Basidiomycota</taxon>
        <taxon>Agaricomycotina</taxon>
        <taxon>Agaricomycetes</taxon>
        <taxon>Polyporales</taxon>
        <taxon>Fomitopsis</taxon>
    </lineage>
</organism>
<dbReference type="HOGENOM" id="CLU_645610_0_0_1"/>
<feature type="region of interest" description="Disordered" evidence="1">
    <location>
        <begin position="128"/>
        <end position="377"/>
    </location>
</feature>
<evidence type="ECO:0000256" key="1">
    <source>
        <dbReference type="SAM" id="MobiDB-lite"/>
    </source>
</evidence>
<dbReference type="InParanoid" id="S8F3X9"/>
<dbReference type="OrthoDB" id="3364608at2759"/>
<feature type="compositionally biased region" description="Low complexity" evidence="1">
    <location>
        <begin position="9"/>
        <end position="20"/>
    </location>
</feature>
<feature type="region of interest" description="Disordered" evidence="1">
    <location>
        <begin position="1"/>
        <end position="105"/>
    </location>
</feature>
<reference evidence="2 3" key="1">
    <citation type="journal article" date="2012" name="Science">
        <title>The Paleozoic origin of enzymatic lignin decomposition reconstructed from 31 fungal genomes.</title>
        <authorList>
            <person name="Floudas D."/>
            <person name="Binder M."/>
            <person name="Riley R."/>
            <person name="Barry K."/>
            <person name="Blanchette R.A."/>
            <person name="Henrissat B."/>
            <person name="Martinez A.T."/>
            <person name="Otillar R."/>
            <person name="Spatafora J.W."/>
            <person name="Yadav J.S."/>
            <person name="Aerts A."/>
            <person name="Benoit I."/>
            <person name="Boyd A."/>
            <person name="Carlson A."/>
            <person name="Copeland A."/>
            <person name="Coutinho P.M."/>
            <person name="de Vries R.P."/>
            <person name="Ferreira P."/>
            <person name="Findley K."/>
            <person name="Foster B."/>
            <person name="Gaskell J."/>
            <person name="Glotzer D."/>
            <person name="Gorecki P."/>
            <person name="Heitman J."/>
            <person name="Hesse C."/>
            <person name="Hori C."/>
            <person name="Igarashi K."/>
            <person name="Jurgens J.A."/>
            <person name="Kallen N."/>
            <person name="Kersten P."/>
            <person name="Kohler A."/>
            <person name="Kuees U."/>
            <person name="Kumar T.K.A."/>
            <person name="Kuo A."/>
            <person name="LaButti K."/>
            <person name="Larrondo L.F."/>
            <person name="Lindquist E."/>
            <person name="Ling A."/>
            <person name="Lombard V."/>
            <person name="Lucas S."/>
            <person name="Lundell T."/>
            <person name="Martin R."/>
            <person name="McLaughlin D.J."/>
            <person name="Morgenstern I."/>
            <person name="Morin E."/>
            <person name="Murat C."/>
            <person name="Nagy L.G."/>
            <person name="Nolan M."/>
            <person name="Ohm R.A."/>
            <person name="Patyshakuliyeva A."/>
            <person name="Rokas A."/>
            <person name="Ruiz-Duenas F.J."/>
            <person name="Sabat G."/>
            <person name="Salamov A."/>
            <person name="Samejima M."/>
            <person name="Schmutz J."/>
            <person name="Slot J.C."/>
            <person name="St John F."/>
            <person name="Stenlid J."/>
            <person name="Sun H."/>
            <person name="Sun S."/>
            <person name="Syed K."/>
            <person name="Tsang A."/>
            <person name="Wiebenga A."/>
            <person name="Young D."/>
            <person name="Pisabarro A."/>
            <person name="Eastwood D.C."/>
            <person name="Martin F."/>
            <person name="Cullen D."/>
            <person name="Grigoriev I.V."/>
            <person name="Hibbett D.S."/>
        </authorList>
    </citation>
    <scope>NUCLEOTIDE SEQUENCE</scope>
    <source>
        <strain evidence="3">FP-58527</strain>
    </source>
</reference>
<dbReference type="AlphaFoldDB" id="S8F3X9"/>
<gene>
    <name evidence="2" type="ORF">FOMPIDRAFT_1025373</name>
</gene>
<feature type="compositionally biased region" description="Low complexity" evidence="1">
    <location>
        <begin position="348"/>
        <end position="359"/>
    </location>
</feature>
<evidence type="ECO:0000313" key="2">
    <source>
        <dbReference type="EMBL" id="EPS96460.1"/>
    </source>
</evidence>
<feature type="region of interest" description="Disordered" evidence="1">
    <location>
        <begin position="408"/>
        <end position="461"/>
    </location>
</feature>
<sequence length="461" mass="49622">MPKTRNIRKAAAGAPRVKAATEGTQASSSKPAPKGRASPVKRGPSPVPFPTPPRTTHKRKRAWSRVTDSDSEEDEPGLELPIPDGDDHPSASKYDAQGALILGNKKRKTLDAIAEELSEAQEEAFWMGTSVPAAKGAGSSRSPAATRGRERSRSRTRSPSSSPPPAPHLLRRQHTGLASPPPSRRQPRTYVIRNVRAKRSCTTPPPAPAPASPLIRTRKPGLFPTRDSPDNPFLADATPDTAGPSGSGRAHTPESFIEKPTMTWVFRGKRVELANPHYRPPGAPPNPEDEASLLPLEHPDYSPPPSFAPKLLFPQARGSGREREVTPTPVEPRTPTRARSLPTPGVETRAQTRARACTAVDSDDEEGSELPRGKARTLAAVPEEEVVVDEAALQAAMANRLAHAHRLMRMGSSSRAGGSGPSQVAYEQPRTRSRARGAPRLPEKDSDQVRRAIGPVRTTKS</sequence>
<dbReference type="Proteomes" id="UP000015241">
    <property type="component" value="Unassembled WGS sequence"/>
</dbReference>
<feature type="compositionally biased region" description="Basic and acidic residues" evidence="1">
    <location>
        <begin position="441"/>
        <end position="450"/>
    </location>
</feature>
<dbReference type="STRING" id="743788.S8F3X9"/>
<feature type="compositionally biased region" description="Low complexity" evidence="1">
    <location>
        <begin position="326"/>
        <end position="337"/>
    </location>
</feature>
<accession>S8F3X9</accession>